<gene>
    <name evidence="1" type="ORF">CPRO_11090</name>
    <name evidence="2" type="ORF">CPRO_21050</name>
    <name evidence="3" type="ORF">CPRO_27760</name>
</gene>
<evidence type="ECO:0000313" key="4">
    <source>
        <dbReference type="Proteomes" id="UP000068026"/>
    </source>
</evidence>
<keyword evidence="4" id="KW-1185">Reference proteome</keyword>
<reference evidence="4" key="2">
    <citation type="submission" date="2016-01" db="EMBL/GenBank/DDBJ databases">
        <authorList>
            <person name="Poehlein A."/>
            <person name="Schlien K."/>
            <person name="Gottschalk G."/>
            <person name="Buckel W."/>
            <person name="Daniel R."/>
        </authorList>
    </citation>
    <scope>NUCLEOTIDE SEQUENCE [LARGE SCALE GENOMIC DNA]</scope>
    <source>
        <strain evidence="4">X2</strain>
    </source>
</reference>
<dbReference type="EMBL" id="CP014223">
    <property type="protein sequence ID" value="AMJ41685.1"/>
    <property type="molecule type" value="Genomic_DNA"/>
</dbReference>
<reference evidence="1 4" key="1">
    <citation type="journal article" date="2016" name="Genome Announc.">
        <title>Complete Genome Sequence of the Amino Acid-Fermenting Clostridium propionicum X2 (DSM 1682).</title>
        <authorList>
            <person name="Poehlein A."/>
            <person name="Schlien K."/>
            <person name="Chowdhury N.P."/>
            <person name="Gottschalk G."/>
            <person name="Buckel W."/>
            <person name="Daniel R."/>
        </authorList>
    </citation>
    <scope>NUCLEOTIDE SEQUENCE [LARGE SCALE GENOMIC DNA]</scope>
    <source>
        <strain evidence="1 4">X2</strain>
    </source>
</reference>
<dbReference type="RefSeq" id="WP_066048777.1">
    <property type="nucleotide sequence ID" value="NZ_CP014223.1"/>
</dbReference>
<proteinExistence type="predicted"/>
<dbReference type="EMBL" id="CP014223">
    <property type="protein sequence ID" value="AMJ40704.1"/>
    <property type="molecule type" value="Genomic_DNA"/>
</dbReference>
<evidence type="ECO:0000313" key="3">
    <source>
        <dbReference type="EMBL" id="AMJ42322.1"/>
    </source>
</evidence>
<dbReference type="Proteomes" id="UP000068026">
    <property type="component" value="Chromosome"/>
</dbReference>
<evidence type="ECO:0000313" key="1">
    <source>
        <dbReference type="EMBL" id="AMJ40704.1"/>
    </source>
</evidence>
<accession>A0ABM5Y9L7</accession>
<sequence>MYYKKQGNVLPEIKAGCVYEESYSYEGYIFLKYEVNNIPSEEIVEITKEEYKANKPIIPELEPDPMELIEDEVLQAEMLLNQQLILSKQTEIDITLAELLLNQQGVVR</sequence>
<dbReference type="EMBL" id="CP014223">
    <property type="protein sequence ID" value="AMJ42322.1"/>
    <property type="molecule type" value="Genomic_DNA"/>
</dbReference>
<name>A0ABM5Y9L7_ANAPI</name>
<organism evidence="1 4">
    <name type="scientific">Anaerotignum propionicum DSM 1682</name>
    <dbReference type="NCBI Taxonomy" id="991789"/>
    <lineage>
        <taxon>Bacteria</taxon>
        <taxon>Bacillati</taxon>
        <taxon>Bacillota</taxon>
        <taxon>Clostridia</taxon>
        <taxon>Lachnospirales</taxon>
        <taxon>Anaerotignaceae</taxon>
        <taxon>Anaerotignum</taxon>
    </lineage>
</organism>
<protein>
    <submittedName>
        <fullName evidence="1">Uncharacterized protein</fullName>
    </submittedName>
</protein>
<evidence type="ECO:0000313" key="2">
    <source>
        <dbReference type="EMBL" id="AMJ41685.1"/>
    </source>
</evidence>